<evidence type="ECO:0000313" key="2">
    <source>
        <dbReference type="EMBL" id="KAF9885415.1"/>
    </source>
</evidence>
<dbReference type="PANTHER" id="PTHR24148">
    <property type="entry name" value="ANKYRIN REPEAT DOMAIN-CONTAINING PROTEIN 39 HOMOLOG-RELATED"/>
    <property type="match status" value="1"/>
</dbReference>
<keyword evidence="3" id="KW-1185">Reference proteome</keyword>
<dbReference type="InterPro" id="IPR010730">
    <property type="entry name" value="HET"/>
</dbReference>
<dbReference type="InterPro" id="IPR052895">
    <property type="entry name" value="HetReg/Transcr_Mod"/>
</dbReference>
<dbReference type="PANTHER" id="PTHR24148:SF80">
    <property type="entry name" value="HETEROKARYON INCOMPATIBILITY DOMAIN-CONTAINING PROTEIN"/>
    <property type="match status" value="1"/>
</dbReference>
<dbReference type="EMBL" id="VCAU01000096">
    <property type="protein sequence ID" value="KAF9885415.1"/>
    <property type="molecule type" value="Genomic_DNA"/>
</dbReference>
<dbReference type="Pfam" id="PF26639">
    <property type="entry name" value="Het-6_barrel"/>
    <property type="match status" value="1"/>
</dbReference>
<evidence type="ECO:0000259" key="1">
    <source>
        <dbReference type="Pfam" id="PF06985"/>
    </source>
</evidence>
<name>A0AAD4GQF2_ASPNN</name>
<dbReference type="AlphaFoldDB" id="A0AAD4GQF2"/>
<dbReference type="Proteomes" id="UP001194746">
    <property type="component" value="Unassembled WGS sequence"/>
</dbReference>
<comment type="caution">
    <text evidence="2">The sequence shown here is derived from an EMBL/GenBank/DDBJ whole genome shotgun (WGS) entry which is preliminary data.</text>
</comment>
<gene>
    <name evidence="2" type="ORF">FE257_012937</name>
</gene>
<reference evidence="2" key="1">
    <citation type="journal article" date="2019" name="Beilstein J. Org. Chem.">
        <title>Nanangenines: drimane sesquiterpenoids as the dominant metabolite cohort of a novel Australian fungus, Aspergillus nanangensis.</title>
        <authorList>
            <person name="Lacey H.J."/>
            <person name="Gilchrist C.L.M."/>
            <person name="Crombie A."/>
            <person name="Kalaitzis J.A."/>
            <person name="Vuong D."/>
            <person name="Rutledge P.J."/>
            <person name="Turner P."/>
            <person name="Pitt J.I."/>
            <person name="Lacey E."/>
            <person name="Chooi Y.H."/>
            <person name="Piggott A.M."/>
        </authorList>
    </citation>
    <scope>NUCLEOTIDE SEQUENCE</scope>
    <source>
        <strain evidence="2">MST-FP2251</strain>
    </source>
</reference>
<protein>
    <recommendedName>
        <fullName evidence="1">Heterokaryon incompatibility domain-containing protein</fullName>
    </recommendedName>
</protein>
<feature type="domain" description="Heterokaryon incompatibility" evidence="1">
    <location>
        <begin position="96"/>
        <end position="248"/>
    </location>
</feature>
<reference evidence="2" key="2">
    <citation type="submission" date="2020-02" db="EMBL/GenBank/DDBJ databases">
        <authorList>
            <person name="Gilchrist C.L.M."/>
            <person name="Chooi Y.-H."/>
        </authorList>
    </citation>
    <scope>NUCLEOTIDE SEQUENCE</scope>
    <source>
        <strain evidence="2">MST-FP2251</strain>
    </source>
</reference>
<organism evidence="2 3">
    <name type="scientific">Aspergillus nanangensis</name>
    <dbReference type="NCBI Taxonomy" id="2582783"/>
    <lineage>
        <taxon>Eukaryota</taxon>
        <taxon>Fungi</taxon>
        <taxon>Dikarya</taxon>
        <taxon>Ascomycota</taxon>
        <taxon>Pezizomycotina</taxon>
        <taxon>Eurotiomycetes</taxon>
        <taxon>Eurotiomycetidae</taxon>
        <taxon>Eurotiales</taxon>
        <taxon>Aspergillaceae</taxon>
        <taxon>Aspergillus</taxon>
        <taxon>Aspergillus subgen. Circumdati</taxon>
    </lineage>
</organism>
<dbReference type="Pfam" id="PF06985">
    <property type="entry name" value="HET"/>
    <property type="match status" value="1"/>
</dbReference>
<sequence length="674" mass="75562">MKSIPALPQGKQTILEEVMRDYSDFDDTESDATRDILAEALQNSSPFGERLPEYQYSPLPNANYTRVIVLHPSVSTFEVLRCNIIFMDLENKPSTYDALSYAWGDHEVSEAIHCNGSYIGITKHLAGALRRFRSTTMPRKIWVDAVCINQNDDEEKAQHIHLMSAIYQLARCVLVYLGEPKLGQELYLLFLHELVSLVGGLAEATVDTHRNNVHIRQALKKTFGREDIALAGEFTKLSWFTRRWVIQEASLCEVAVVFFGRSIAPLEMITVALSALSNSSLVSDKLDQGAVDNLRTISYVRNHRQQSAANLSIGILDLLVNCHASKTSDPRDRLYALLPLAPDVNTSSSPDFHDQSIALRADYRKSVGDIYVEFAMECLQKSTTLDILHCAGAFRRRPISVDGLRPVFGNASIRLPSFVPDWASQRRHIPLRGIDRFKSGFCNKYPSRDLQKIPLQIPGIVLDVVRAKTPKFSDVLLFEEALQGAVHAIQLYETYLCSTHINIDDLERIGRTLIADHALTYSTILLISGARLPTEELKEEHSMAERRKLAMVAGFHAILKDYQVHDGKVSFDQMGNTSIISLAKLHYMRTLCETMQGRSFLVSDRGYIGIAPDDCVVGDTIAIPYGARTPFILRFNPTLGYGVWQIIGDCYVDGFMNGEAFQVQGLEIEDLLIS</sequence>
<evidence type="ECO:0000313" key="3">
    <source>
        <dbReference type="Proteomes" id="UP001194746"/>
    </source>
</evidence>
<accession>A0AAD4GQF2</accession>
<proteinExistence type="predicted"/>